<evidence type="ECO:0000313" key="9">
    <source>
        <dbReference type="EMBL" id="CAF3857222.1"/>
    </source>
</evidence>
<evidence type="ECO:0000313" key="8">
    <source>
        <dbReference type="EMBL" id="CAF3765233.1"/>
    </source>
</evidence>
<keyword evidence="4" id="KW-0812">Transmembrane</keyword>
<dbReference type="OrthoDB" id="423037at2759"/>
<dbReference type="Gene3D" id="2.40.100.10">
    <property type="entry name" value="Cyclophilin-like"/>
    <property type="match status" value="1"/>
</dbReference>
<dbReference type="EMBL" id="CAJOBI010000995">
    <property type="protein sequence ID" value="CAF3857222.1"/>
    <property type="molecule type" value="Genomic_DNA"/>
</dbReference>
<dbReference type="SUPFAM" id="SSF52540">
    <property type="entry name" value="P-loop containing nucleoside triphosphate hydrolases"/>
    <property type="match status" value="1"/>
</dbReference>
<dbReference type="InterPro" id="IPR029000">
    <property type="entry name" value="Cyclophilin-like_dom_sf"/>
</dbReference>
<evidence type="ECO:0000256" key="4">
    <source>
        <dbReference type="SAM" id="Phobius"/>
    </source>
</evidence>
<evidence type="ECO:0000259" key="5">
    <source>
        <dbReference type="PROSITE" id="PS50072"/>
    </source>
</evidence>
<dbReference type="Proteomes" id="UP000663834">
    <property type="component" value="Unassembled WGS sequence"/>
</dbReference>
<dbReference type="PRINTS" id="PR00153">
    <property type="entry name" value="CSAPPISMRASE"/>
</dbReference>
<dbReference type="InterPro" id="IPR027417">
    <property type="entry name" value="P-loop_NTPase"/>
</dbReference>
<keyword evidence="2" id="KW-0697">Rotamase</keyword>
<evidence type="ECO:0000313" key="7">
    <source>
        <dbReference type="EMBL" id="CAF1670112.1"/>
    </source>
</evidence>
<dbReference type="AlphaFoldDB" id="A0A816G4B1"/>
<dbReference type="Pfam" id="PF00160">
    <property type="entry name" value="Pro_isomerase"/>
    <property type="match status" value="1"/>
</dbReference>
<dbReference type="Proteomes" id="UP000663855">
    <property type="component" value="Unassembled WGS sequence"/>
</dbReference>
<dbReference type="Proteomes" id="UP000681967">
    <property type="component" value="Unassembled WGS sequence"/>
</dbReference>
<keyword evidence="3" id="KW-0413">Isomerase</keyword>
<gene>
    <name evidence="8" type="ORF">BYL167_LOCUS1090</name>
    <name evidence="6" type="ORF">CJN711_LOCUS22116</name>
    <name evidence="7" type="ORF">KQP761_LOCUS34072</name>
    <name evidence="9" type="ORF">SMN809_LOCUS4350</name>
</gene>
<dbReference type="InterPro" id="IPR002130">
    <property type="entry name" value="Cyclophilin-type_PPIase_dom"/>
</dbReference>
<accession>A0A816G4B1</accession>
<dbReference type="GO" id="GO:0003755">
    <property type="term" value="F:peptidyl-prolyl cis-trans isomerase activity"/>
    <property type="evidence" value="ECO:0007669"/>
    <property type="project" value="UniProtKB-KW"/>
</dbReference>
<keyword evidence="4" id="KW-0472">Membrane</keyword>
<dbReference type="PANTHER" id="PTHR43246">
    <property type="entry name" value="PEPTIDYL-PROLYL CIS-TRANS ISOMERASE CYP38, CHLOROPLASTIC"/>
    <property type="match status" value="1"/>
</dbReference>
<sequence>MHKECNDIKKKNATILHEAKKKVDTSNDPALPFNFVRHQFPVRLAYAMTINKSQGQTFDKVGLYLSEPCFSHGQFYTRCSRAMESNGLKIQVKDTTRQGKTDNGQTIEMSLFYKILLILAIFILNTYCYPSSYCIRFDTDVKGSKNPIIINITQNWSPIGANHLFDVINSSFYSVPSAFFRVVPNFVVQFGISGDPIQNTIWNKPIQDDPVKMSNIQGTLSYATAGPNTRTTQLFINYINNSRLDPLGFSPLGIVTTGFDTAETIFNPTPGSSDGVDQEQYSKKGNKWIIDNYPQINFIEKVSITHNCPFRKNFY</sequence>
<organism evidence="7 10">
    <name type="scientific">Rotaria magnacalcarata</name>
    <dbReference type="NCBI Taxonomy" id="392030"/>
    <lineage>
        <taxon>Eukaryota</taxon>
        <taxon>Metazoa</taxon>
        <taxon>Spiralia</taxon>
        <taxon>Gnathifera</taxon>
        <taxon>Rotifera</taxon>
        <taxon>Eurotatoria</taxon>
        <taxon>Bdelloidea</taxon>
        <taxon>Philodinida</taxon>
        <taxon>Philodinidae</taxon>
        <taxon>Rotaria</taxon>
    </lineage>
</organism>
<dbReference type="EMBL" id="CAJNOW010019043">
    <property type="protein sequence ID" value="CAF1670112.1"/>
    <property type="molecule type" value="Genomic_DNA"/>
</dbReference>
<evidence type="ECO:0000313" key="6">
    <source>
        <dbReference type="EMBL" id="CAF1403852.1"/>
    </source>
</evidence>
<feature type="domain" description="PPIase cyclophilin-type" evidence="5">
    <location>
        <begin position="148"/>
        <end position="265"/>
    </location>
</feature>
<dbReference type="CDD" id="cd18809">
    <property type="entry name" value="SF1_C_RecD"/>
    <property type="match status" value="1"/>
</dbReference>
<evidence type="ECO:0000256" key="3">
    <source>
        <dbReference type="ARBA" id="ARBA00023235"/>
    </source>
</evidence>
<dbReference type="InterPro" id="IPR044665">
    <property type="entry name" value="E_coli_cyclophilin_A-like"/>
</dbReference>
<proteinExistence type="predicted"/>
<dbReference type="EC" id="5.2.1.8" evidence="1"/>
<name>A0A816G4B1_9BILA</name>
<comment type="caution">
    <text evidence="7">The sequence shown here is derived from an EMBL/GenBank/DDBJ whole genome shotgun (WGS) entry which is preliminary data.</text>
</comment>
<feature type="transmembrane region" description="Helical" evidence="4">
    <location>
        <begin position="111"/>
        <end position="127"/>
    </location>
</feature>
<protein>
    <recommendedName>
        <fullName evidence="1">peptidylprolyl isomerase</fullName>
        <ecNumber evidence="1">5.2.1.8</ecNumber>
    </recommendedName>
</protein>
<dbReference type="SUPFAM" id="SSF50891">
    <property type="entry name" value="Cyclophilin-like"/>
    <property type="match status" value="1"/>
</dbReference>
<dbReference type="EMBL" id="CAJNOV010010386">
    <property type="protein sequence ID" value="CAF1403852.1"/>
    <property type="molecule type" value="Genomic_DNA"/>
</dbReference>
<evidence type="ECO:0000313" key="10">
    <source>
        <dbReference type="Proteomes" id="UP000663834"/>
    </source>
</evidence>
<evidence type="ECO:0000256" key="2">
    <source>
        <dbReference type="ARBA" id="ARBA00023110"/>
    </source>
</evidence>
<dbReference type="EMBL" id="CAJOBH010000149">
    <property type="protein sequence ID" value="CAF3765233.1"/>
    <property type="molecule type" value="Genomic_DNA"/>
</dbReference>
<dbReference type="PROSITE" id="PS50072">
    <property type="entry name" value="CSA_PPIASE_2"/>
    <property type="match status" value="1"/>
</dbReference>
<keyword evidence="4" id="KW-1133">Transmembrane helix</keyword>
<dbReference type="Gene3D" id="3.40.50.300">
    <property type="entry name" value="P-loop containing nucleotide triphosphate hydrolases"/>
    <property type="match status" value="1"/>
</dbReference>
<dbReference type="Proteomes" id="UP000676336">
    <property type="component" value="Unassembled WGS sequence"/>
</dbReference>
<reference evidence="7" key="1">
    <citation type="submission" date="2021-02" db="EMBL/GenBank/DDBJ databases">
        <authorList>
            <person name="Nowell W R."/>
        </authorList>
    </citation>
    <scope>NUCLEOTIDE SEQUENCE</scope>
</reference>
<evidence type="ECO:0000256" key="1">
    <source>
        <dbReference type="ARBA" id="ARBA00013194"/>
    </source>
</evidence>